<protein>
    <submittedName>
        <fullName evidence="1">Uncharacterized protein</fullName>
    </submittedName>
</protein>
<evidence type="ECO:0000313" key="1">
    <source>
        <dbReference type="EMBL" id="CAL0299706.1"/>
    </source>
</evidence>
<sequence length="284" mass="31927">MGHWDTNLVHVLLSVSCVENKEIEKDCNSNIRERSYLHCWKMHEFSTIDGFVEISECMADMLKYLANEPSTGLFFIQHHTQNSVPNLIKVKRNLAEKSHETTLHREDMEDSIIMVRSMQKCVFPIADEMIGEIKKSLATMTTKQPKVGLIHQLASSSQTERASFRRNTAFYAHGGNEKRSNYFSNVLKSAKQKASSFKWSQLDGKGSIDSMGEKPQMCPNFPVPVTSASISSSVQDTEIDELPVSIQVEDESQHEQIDTSDIANKLLSVSGDIGSKVSVNIRKL</sequence>
<dbReference type="Proteomes" id="UP001497480">
    <property type="component" value="Unassembled WGS sequence"/>
</dbReference>
<dbReference type="InterPro" id="IPR019320">
    <property type="entry name" value="BORCS8"/>
</dbReference>
<gene>
    <name evidence="1" type="ORF">LLUT_LOCUS766</name>
</gene>
<dbReference type="PANTHER" id="PTHR21146">
    <property type="entry name" value="MEF2B PROTEIN"/>
    <property type="match status" value="1"/>
</dbReference>
<keyword evidence="2" id="KW-1185">Reference proteome</keyword>
<comment type="caution">
    <text evidence="1">The sequence shown here is derived from an EMBL/GenBank/DDBJ whole genome shotgun (WGS) entry which is preliminary data.</text>
</comment>
<name>A0AAV1VRX7_LUPLU</name>
<dbReference type="EMBL" id="CAXHTB010000001">
    <property type="protein sequence ID" value="CAL0299706.1"/>
    <property type="molecule type" value="Genomic_DNA"/>
</dbReference>
<accession>A0AAV1VRX7</accession>
<proteinExistence type="predicted"/>
<dbReference type="Pfam" id="PF10167">
    <property type="entry name" value="BORCS8"/>
    <property type="match status" value="1"/>
</dbReference>
<organism evidence="1 2">
    <name type="scientific">Lupinus luteus</name>
    <name type="common">European yellow lupine</name>
    <dbReference type="NCBI Taxonomy" id="3873"/>
    <lineage>
        <taxon>Eukaryota</taxon>
        <taxon>Viridiplantae</taxon>
        <taxon>Streptophyta</taxon>
        <taxon>Embryophyta</taxon>
        <taxon>Tracheophyta</taxon>
        <taxon>Spermatophyta</taxon>
        <taxon>Magnoliopsida</taxon>
        <taxon>eudicotyledons</taxon>
        <taxon>Gunneridae</taxon>
        <taxon>Pentapetalae</taxon>
        <taxon>rosids</taxon>
        <taxon>fabids</taxon>
        <taxon>Fabales</taxon>
        <taxon>Fabaceae</taxon>
        <taxon>Papilionoideae</taxon>
        <taxon>50 kb inversion clade</taxon>
        <taxon>genistoids sensu lato</taxon>
        <taxon>core genistoids</taxon>
        <taxon>Genisteae</taxon>
        <taxon>Lupinus</taxon>
    </lineage>
</organism>
<dbReference type="PANTHER" id="PTHR21146:SF2">
    <property type="entry name" value="MEF2BNB-LIKE PROTEIN"/>
    <property type="match status" value="1"/>
</dbReference>
<dbReference type="AlphaFoldDB" id="A0AAV1VRX7"/>
<evidence type="ECO:0000313" key="2">
    <source>
        <dbReference type="Proteomes" id="UP001497480"/>
    </source>
</evidence>
<reference evidence="1 2" key="1">
    <citation type="submission" date="2024-03" db="EMBL/GenBank/DDBJ databases">
        <authorList>
            <person name="Martinez-Hernandez J."/>
        </authorList>
    </citation>
    <scope>NUCLEOTIDE SEQUENCE [LARGE SCALE GENOMIC DNA]</scope>
</reference>